<organism evidence="9 10">
    <name type="scientific">Pseudooceanicola lipolyticus</name>
    <dbReference type="NCBI Taxonomy" id="2029104"/>
    <lineage>
        <taxon>Bacteria</taxon>
        <taxon>Pseudomonadati</taxon>
        <taxon>Pseudomonadota</taxon>
        <taxon>Alphaproteobacteria</taxon>
        <taxon>Rhodobacterales</taxon>
        <taxon>Paracoccaceae</taxon>
        <taxon>Pseudooceanicola</taxon>
    </lineage>
</organism>
<proteinExistence type="inferred from homology"/>
<dbReference type="RefSeq" id="WP_100160813.1">
    <property type="nucleotide sequence ID" value="NZ_PGTB01000001.1"/>
</dbReference>
<comment type="caution">
    <text evidence="9">The sequence shown here is derived from an EMBL/GenBank/DDBJ whole genome shotgun (WGS) entry which is preliminary data.</text>
</comment>
<evidence type="ECO:0000256" key="5">
    <source>
        <dbReference type="ARBA" id="ARBA00022989"/>
    </source>
</evidence>
<name>A0A2M8J7E0_9RHOB</name>
<feature type="transmembrane region" description="Helical" evidence="7">
    <location>
        <begin position="130"/>
        <end position="153"/>
    </location>
</feature>
<evidence type="ECO:0000256" key="3">
    <source>
        <dbReference type="ARBA" id="ARBA00022475"/>
    </source>
</evidence>
<keyword evidence="4 7" id="KW-0812">Transmembrane</keyword>
<evidence type="ECO:0000256" key="2">
    <source>
        <dbReference type="ARBA" id="ARBA00022448"/>
    </source>
</evidence>
<gene>
    <name evidence="9" type="ORF">CVM52_00730</name>
</gene>
<comment type="function">
    <text evidence="7">Part of the tripartite ATP-independent periplasmic (TRAP) transport system.</text>
</comment>
<evidence type="ECO:0000259" key="8">
    <source>
        <dbReference type="Pfam" id="PF04290"/>
    </source>
</evidence>
<dbReference type="GO" id="GO:0022857">
    <property type="term" value="F:transmembrane transporter activity"/>
    <property type="evidence" value="ECO:0007669"/>
    <property type="project" value="UniProtKB-UniRule"/>
</dbReference>
<keyword evidence="2 7" id="KW-0813">Transport</keyword>
<dbReference type="Pfam" id="PF04290">
    <property type="entry name" value="DctQ"/>
    <property type="match status" value="1"/>
</dbReference>
<keyword evidence="3" id="KW-1003">Cell membrane</keyword>
<protein>
    <recommendedName>
        <fullName evidence="7">TRAP transporter small permease protein</fullName>
    </recommendedName>
</protein>
<feature type="transmembrane region" description="Helical" evidence="7">
    <location>
        <begin position="56"/>
        <end position="78"/>
    </location>
</feature>
<comment type="subunit">
    <text evidence="7">The complex comprises the extracytoplasmic solute receptor protein and the two transmembrane proteins.</text>
</comment>
<keyword evidence="10" id="KW-1185">Reference proteome</keyword>
<evidence type="ECO:0000313" key="9">
    <source>
        <dbReference type="EMBL" id="PJE38684.1"/>
    </source>
</evidence>
<comment type="subcellular location">
    <subcellularLocation>
        <location evidence="7">Cell inner membrane</location>
        <topology evidence="7">Multi-pass membrane protein</topology>
    </subcellularLocation>
    <subcellularLocation>
        <location evidence="1">Cell membrane</location>
        <topology evidence="1">Multi-pass membrane protein</topology>
    </subcellularLocation>
</comment>
<evidence type="ECO:0000313" key="10">
    <source>
        <dbReference type="Proteomes" id="UP000231553"/>
    </source>
</evidence>
<dbReference type="InterPro" id="IPR055348">
    <property type="entry name" value="DctQ"/>
</dbReference>
<dbReference type="OrthoDB" id="6183232at2"/>
<feature type="domain" description="Tripartite ATP-independent periplasmic transporters DctQ component" evidence="8">
    <location>
        <begin position="28"/>
        <end position="152"/>
    </location>
</feature>
<dbReference type="GO" id="GO:0005886">
    <property type="term" value="C:plasma membrane"/>
    <property type="evidence" value="ECO:0007669"/>
    <property type="project" value="UniProtKB-SubCell"/>
</dbReference>
<dbReference type="PROSITE" id="PS51257">
    <property type="entry name" value="PROKAR_LIPOPROTEIN"/>
    <property type="match status" value="1"/>
</dbReference>
<keyword evidence="5 7" id="KW-1133">Transmembrane helix</keyword>
<dbReference type="EMBL" id="PGTB01000001">
    <property type="protein sequence ID" value="PJE38684.1"/>
    <property type="molecule type" value="Genomic_DNA"/>
</dbReference>
<keyword evidence="7" id="KW-0997">Cell inner membrane</keyword>
<dbReference type="Proteomes" id="UP000231553">
    <property type="component" value="Unassembled WGS sequence"/>
</dbReference>
<evidence type="ECO:0000256" key="4">
    <source>
        <dbReference type="ARBA" id="ARBA00022692"/>
    </source>
</evidence>
<sequence length="168" mass="17660">MITRLRAPLETAANTVALAGGCALSAIALLTVGAVISEAFGAPFLGDSEIVELVVGASVASFLPLCQLAGGHVAITLFTDRLPRPIRLACDLVASGLMLVVAIILTWRTGVGGLDAFSRERATMFLQLPLWWGFFASFLPCLLWVLCAAFVMVERACGATPRPSETPA</sequence>
<accession>A0A2M8J7E0</accession>
<evidence type="ECO:0000256" key="7">
    <source>
        <dbReference type="RuleBase" id="RU369079"/>
    </source>
</evidence>
<evidence type="ECO:0000256" key="6">
    <source>
        <dbReference type="ARBA" id="ARBA00023136"/>
    </source>
</evidence>
<feature type="transmembrane region" description="Helical" evidence="7">
    <location>
        <begin position="90"/>
        <end position="110"/>
    </location>
</feature>
<feature type="transmembrane region" description="Helical" evidence="7">
    <location>
        <begin position="12"/>
        <end position="36"/>
    </location>
</feature>
<evidence type="ECO:0000256" key="1">
    <source>
        <dbReference type="ARBA" id="ARBA00004651"/>
    </source>
</evidence>
<reference evidence="9 10" key="1">
    <citation type="journal article" date="2018" name="Int. J. Syst. Evol. Microbiol.">
        <title>Pseudooceanicola lipolyticus sp. nov., a marine alphaproteobacterium, reclassification of Oceanicola flagellatus as Pseudooceanicola flagellatus comb. nov. and emended description of the genus Pseudooceanicola.</title>
        <authorList>
            <person name="Huang M.-M."/>
            <person name="Guo L.-L."/>
            <person name="Wu Y.-H."/>
            <person name="Lai Q.-L."/>
            <person name="Shao Z.-Z."/>
            <person name="Wang C.-S."/>
            <person name="Wu M."/>
            <person name="Xu X.-W."/>
        </authorList>
    </citation>
    <scope>NUCLEOTIDE SEQUENCE [LARGE SCALE GENOMIC DNA]</scope>
    <source>
        <strain evidence="9 10">157</strain>
    </source>
</reference>
<dbReference type="AlphaFoldDB" id="A0A2M8J7E0"/>
<keyword evidence="6 7" id="KW-0472">Membrane</keyword>
<comment type="similarity">
    <text evidence="7">Belongs to the TRAP transporter small permease family.</text>
</comment>